<feature type="compositionally biased region" description="Polar residues" evidence="1">
    <location>
        <begin position="1"/>
        <end position="10"/>
    </location>
</feature>
<sequence length="238" mass="26162">KRSLTNSIPNAYNDKDDSLASSDGKKRCRKLSSEQVSPTSDTEVVNGRIRDYLRDSFSPTASSLQTSQPKYFNLQTSNPLPMSQTFASSPRPTGGTENPNYNPQQEKQQQHQQSRGGFLNAKFFSGLKPPFNFSASPEEETEQEEAGIVGPELLVAAYNFALHIEAGPTDEIQGFLQENPSEAKSVLAAAVTVAKAEMSPPNYVLRETPRKNTTRRVQQRKSLGVKGTTYLGQKTSIS</sequence>
<evidence type="ECO:0000313" key="2">
    <source>
        <dbReference type="EMBL" id="VDN19223.1"/>
    </source>
</evidence>
<keyword evidence="3" id="KW-1185">Reference proteome</keyword>
<feature type="non-terminal residue" evidence="2">
    <location>
        <position position="1"/>
    </location>
</feature>
<feature type="compositionally biased region" description="Polar residues" evidence="1">
    <location>
        <begin position="33"/>
        <end position="43"/>
    </location>
</feature>
<evidence type="ECO:0000256" key="1">
    <source>
        <dbReference type="SAM" id="MobiDB-lite"/>
    </source>
</evidence>
<feature type="compositionally biased region" description="Low complexity" evidence="1">
    <location>
        <begin position="104"/>
        <end position="113"/>
    </location>
</feature>
<proteinExistence type="predicted"/>
<dbReference type="Proteomes" id="UP000281553">
    <property type="component" value="Unassembled WGS sequence"/>
</dbReference>
<dbReference type="EMBL" id="UYRU01070031">
    <property type="protein sequence ID" value="VDN19223.1"/>
    <property type="molecule type" value="Genomic_DNA"/>
</dbReference>
<organism evidence="2 3">
    <name type="scientific">Dibothriocephalus latus</name>
    <name type="common">Fish tapeworm</name>
    <name type="synonym">Diphyllobothrium latum</name>
    <dbReference type="NCBI Taxonomy" id="60516"/>
    <lineage>
        <taxon>Eukaryota</taxon>
        <taxon>Metazoa</taxon>
        <taxon>Spiralia</taxon>
        <taxon>Lophotrochozoa</taxon>
        <taxon>Platyhelminthes</taxon>
        <taxon>Cestoda</taxon>
        <taxon>Eucestoda</taxon>
        <taxon>Diphyllobothriidea</taxon>
        <taxon>Diphyllobothriidae</taxon>
        <taxon>Dibothriocephalus</taxon>
    </lineage>
</organism>
<feature type="region of interest" description="Disordered" evidence="1">
    <location>
        <begin position="1"/>
        <end position="115"/>
    </location>
</feature>
<protein>
    <submittedName>
        <fullName evidence="2">Uncharacterized protein</fullName>
    </submittedName>
</protein>
<reference evidence="2 3" key="1">
    <citation type="submission" date="2018-11" db="EMBL/GenBank/DDBJ databases">
        <authorList>
            <consortium name="Pathogen Informatics"/>
        </authorList>
    </citation>
    <scope>NUCLEOTIDE SEQUENCE [LARGE SCALE GENOMIC DNA]</scope>
</reference>
<feature type="region of interest" description="Disordered" evidence="1">
    <location>
        <begin position="204"/>
        <end position="238"/>
    </location>
</feature>
<accession>A0A3P7M778</accession>
<name>A0A3P7M778_DIBLA</name>
<gene>
    <name evidence="2" type="ORF">DILT_LOCUS13376</name>
</gene>
<dbReference type="AlphaFoldDB" id="A0A3P7M778"/>
<feature type="compositionally biased region" description="Polar residues" evidence="1">
    <location>
        <begin position="57"/>
        <end position="103"/>
    </location>
</feature>
<evidence type="ECO:0000313" key="3">
    <source>
        <dbReference type="Proteomes" id="UP000281553"/>
    </source>
</evidence>